<dbReference type="PANTHER" id="PTHR43630:SF1">
    <property type="entry name" value="POLY-BETA-1,6-N-ACETYL-D-GLUCOSAMINE SYNTHASE"/>
    <property type="match status" value="1"/>
</dbReference>
<evidence type="ECO:0000256" key="2">
    <source>
        <dbReference type="ARBA" id="ARBA00022676"/>
    </source>
</evidence>
<protein>
    <submittedName>
        <fullName evidence="5">Glycosyltransferase</fullName>
    </submittedName>
</protein>
<keyword evidence="4" id="KW-0812">Transmembrane</keyword>
<evidence type="ECO:0000256" key="3">
    <source>
        <dbReference type="ARBA" id="ARBA00022679"/>
    </source>
</evidence>
<keyword evidence="3 5" id="KW-0808">Transferase</keyword>
<gene>
    <name evidence="5" type="ORF">F6B40_03775</name>
</gene>
<proteinExistence type="inferred from homology"/>
<evidence type="ECO:0000313" key="6">
    <source>
        <dbReference type="Proteomes" id="UP000326838"/>
    </source>
</evidence>
<feature type="transmembrane region" description="Helical" evidence="4">
    <location>
        <begin position="283"/>
        <end position="302"/>
    </location>
</feature>
<dbReference type="AlphaFoldDB" id="A0A5N0TLJ1"/>
<comment type="similarity">
    <text evidence="1">Belongs to the glycosyltransferase 2 family.</text>
</comment>
<dbReference type="EMBL" id="VYUY01000006">
    <property type="protein sequence ID" value="KAA9135248.1"/>
    <property type="molecule type" value="Genomic_DNA"/>
</dbReference>
<accession>A0A5N0TLJ1</accession>
<dbReference type="Gene3D" id="3.90.550.10">
    <property type="entry name" value="Spore Coat Polysaccharide Biosynthesis Protein SpsA, Chain A"/>
    <property type="match status" value="1"/>
</dbReference>
<dbReference type="GO" id="GO:0016757">
    <property type="term" value="F:glycosyltransferase activity"/>
    <property type="evidence" value="ECO:0007669"/>
    <property type="project" value="UniProtKB-KW"/>
</dbReference>
<dbReference type="PANTHER" id="PTHR43630">
    <property type="entry name" value="POLY-BETA-1,6-N-ACETYL-D-GLUCOSAMINE SYNTHASE"/>
    <property type="match status" value="1"/>
</dbReference>
<sequence length="354" mass="38512">MAVLIPAHNEEDAIGATLDALTEQTAAPGRVIVVADNCTDATESVAAAHGAQVLRTVGNTARKAGALNQALDAIVSSPPTYVLVVDADTRLSPRFVETALREMARDERIGAVSGLFLGEQASGMLQQFQANEYERYRTQIRSTGRVAVVTGTASLFRLSALRDIAAHRDAELPGVRGDVYDRGAITEDSELTLALKTRGWRLVAPLECECYTELMPTWGDLHRQRVRWYKGMLDNLRSYGPSPVTLRYFGQQFMIGTGIVTIAMLIVLTALSIAAGSFAFQPFWLALGGVFVVERILSVWPAGPKGRLVTAAVIPEIFYDLALQTAFVHAVWLAMLRRDTSWNHVTAARAPLAS</sequence>
<keyword evidence="6" id="KW-1185">Reference proteome</keyword>
<feature type="transmembrane region" description="Helical" evidence="4">
    <location>
        <begin position="317"/>
        <end position="336"/>
    </location>
</feature>
<evidence type="ECO:0000256" key="1">
    <source>
        <dbReference type="ARBA" id="ARBA00006739"/>
    </source>
</evidence>
<dbReference type="Proteomes" id="UP000326838">
    <property type="component" value="Unassembled WGS sequence"/>
</dbReference>
<feature type="transmembrane region" description="Helical" evidence="4">
    <location>
        <begin position="253"/>
        <end position="276"/>
    </location>
</feature>
<name>A0A5N0TLJ1_9MICO</name>
<dbReference type="Pfam" id="PF13641">
    <property type="entry name" value="Glyco_tranf_2_3"/>
    <property type="match status" value="1"/>
</dbReference>
<evidence type="ECO:0000313" key="5">
    <source>
        <dbReference type="EMBL" id="KAA9135248.1"/>
    </source>
</evidence>
<evidence type="ECO:0000256" key="4">
    <source>
        <dbReference type="SAM" id="Phobius"/>
    </source>
</evidence>
<dbReference type="SUPFAM" id="SSF53448">
    <property type="entry name" value="Nucleotide-diphospho-sugar transferases"/>
    <property type="match status" value="1"/>
</dbReference>
<comment type="caution">
    <text evidence="5">The sequence shown here is derived from an EMBL/GenBank/DDBJ whole genome shotgun (WGS) entry which is preliminary data.</text>
</comment>
<dbReference type="InterPro" id="IPR029044">
    <property type="entry name" value="Nucleotide-diphossugar_trans"/>
</dbReference>
<keyword evidence="2" id="KW-0328">Glycosyltransferase</keyword>
<reference evidence="6" key="1">
    <citation type="submission" date="2019-09" db="EMBL/GenBank/DDBJ databases">
        <title>Mumia zhuanghuii sp. nov. isolated from the intestinal contents of plateau pika (Ochotona curzoniae) in the Qinghai-Tibet plateau of China.</title>
        <authorList>
            <person name="Tian Z."/>
        </authorList>
    </citation>
    <scope>NUCLEOTIDE SEQUENCE [LARGE SCALE GENOMIC DNA]</scope>
    <source>
        <strain evidence="6">L-033</strain>
    </source>
</reference>
<dbReference type="CDD" id="cd06423">
    <property type="entry name" value="CESA_like"/>
    <property type="match status" value="1"/>
</dbReference>
<organism evidence="5 6">
    <name type="scientific">Microbacterium caowuchunii</name>
    <dbReference type="NCBI Taxonomy" id="2614638"/>
    <lineage>
        <taxon>Bacteria</taxon>
        <taxon>Bacillati</taxon>
        <taxon>Actinomycetota</taxon>
        <taxon>Actinomycetes</taxon>
        <taxon>Micrococcales</taxon>
        <taxon>Microbacteriaceae</taxon>
        <taxon>Microbacterium</taxon>
    </lineage>
</organism>
<keyword evidence="4" id="KW-0472">Membrane</keyword>
<keyword evidence="4" id="KW-1133">Transmembrane helix</keyword>